<reference evidence="3" key="1">
    <citation type="submission" date="2017-02" db="UniProtKB">
        <authorList>
            <consortium name="WormBaseParasite"/>
        </authorList>
    </citation>
    <scope>IDENTIFICATION</scope>
</reference>
<proteinExistence type="predicted"/>
<organism evidence="2 3">
    <name type="scientific">Ascaris lumbricoides</name>
    <name type="common">Giant roundworm</name>
    <dbReference type="NCBI Taxonomy" id="6252"/>
    <lineage>
        <taxon>Eukaryota</taxon>
        <taxon>Metazoa</taxon>
        <taxon>Ecdysozoa</taxon>
        <taxon>Nematoda</taxon>
        <taxon>Chromadorea</taxon>
        <taxon>Rhabditida</taxon>
        <taxon>Spirurina</taxon>
        <taxon>Ascaridomorpha</taxon>
        <taxon>Ascaridoidea</taxon>
        <taxon>Ascarididae</taxon>
        <taxon>Ascaris</taxon>
    </lineage>
</organism>
<dbReference type="GO" id="GO:0005829">
    <property type="term" value="C:cytosol"/>
    <property type="evidence" value="ECO:0007669"/>
    <property type="project" value="TreeGrafter"/>
</dbReference>
<dbReference type="GO" id="GO:0008287">
    <property type="term" value="C:protein serine/threonine phosphatase complex"/>
    <property type="evidence" value="ECO:0007669"/>
    <property type="project" value="TreeGrafter"/>
</dbReference>
<keyword evidence="2" id="KW-1185">Reference proteome</keyword>
<accession>A0A0M3IQJ5</accession>
<dbReference type="GO" id="GO:0019888">
    <property type="term" value="F:protein phosphatase regulator activity"/>
    <property type="evidence" value="ECO:0007669"/>
    <property type="project" value="TreeGrafter"/>
</dbReference>
<feature type="region of interest" description="Disordered" evidence="1">
    <location>
        <begin position="1"/>
        <end position="22"/>
    </location>
</feature>
<evidence type="ECO:0000313" key="2">
    <source>
        <dbReference type="Proteomes" id="UP000036681"/>
    </source>
</evidence>
<evidence type="ECO:0000256" key="1">
    <source>
        <dbReference type="SAM" id="MobiDB-lite"/>
    </source>
</evidence>
<dbReference type="PANTHER" id="PTHR21467">
    <property type="entry name" value="PROTEIN PHOSPHATASE 4 REGULATORY SUBUNIT 4 PPP4R4"/>
    <property type="match status" value="1"/>
</dbReference>
<evidence type="ECO:0000313" key="3">
    <source>
        <dbReference type="WBParaSite" id="ALUE_0002102301-mRNA-1"/>
    </source>
</evidence>
<dbReference type="AlphaFoldDB" id="A0A0M3IQJ5"/>
<dbReference type="PANTHER" id="PTHR21467:SF0">
    <property type="entry name" value="SERINE_THREONINE-PROTEIN PHOSPHATASE 4 REGULATORY SUBUNIT 4"/>
    <property type="match status" value="1"/>
</dbReference>
<dbReference type="WBParaSite" id="ALUE_0002102301-mRNA-1">
    <property type="protein sequence ID" value="ALUE_0002102301-mRNA-1"/>
    <property type="gene ID" value="ALUE_0002102301"/>
</dbReference>
<protein>
    <submittedName>
        <fullName evidence="3">RPN1_RPN2_N domain-containing protein</fullName>
    </submittedName>
</protein>
<dbReference type="Proteomes" id="UP000036681">
    <property type="component" value="Unplaced"/>
</dbReference>
<name>A0A0M3IQJ5_ASCLU</name>
<sequence length="163" mass="18400">MGETADMDEEEHHESAIDWSSLLSAADDPEMEELLRSPLDTAIHTADMDEEEHHESAIDWSSLLSAADDPEMEELLRSPLDTAIHVLREGREIQKLSAIRTFADLLDTEGEKAIELVLPLIQKVLEEETANLDIHCEAAVTYKNIFRNTKLTSRFALVIKTFL</sequence>
<dbReference type="InterPro" id="IPR039918">
    <property type="entry name" value="PPP4R4"/>
</dbReference>